<keyword evidence="2" id="KW-1185">Reference proteome</keyword>
<evidence type="ECO:0000313" key="1">
    <source>
        <dbReference type="EMBL" id="SHN44827.1"/>
    </source>
</evidence>
<dbReference type="RefSeq" id="WP_229255848.1">
    <property type="nucleotide sequence ID" value="NZ_FRCX01000027.1"/>
</dbReference>
<dbReference type="EMBL" id="FRCX01000027">
    <property type="protein sequence ID" value="SHN44827.1"/>
    <property type="molecule type" value="Genomic_DNA"/>
</dbReference>
<dbReference type="STRING" id="551987.SAMN05192549_12713"/>
<organism evidence="1 2">
    <name type="scientific">Duganella sacchari</name>
    <dbReference type="NCBI Taxonomy" id="551987"/>
    <lineage>
        <taxon>Bacteria</taxon>
        <taxon>Pseudomonadati</taxon>
        <taxon>Pseudomonadota</taxon>
        <taxon>Betaproteobacteria</taxon>
        <taxon>Burkholderiales</taxon>
        <taxon>Oxalobacteraceae</taxon>
        <taxon>Telluria group</taxon>
        <taxon>Duganella</taxon>
    </lineage>
</organism>
<accession>A0A1M7RET8</accession>
<protein>
    <recommendedName>
        <fullName evidence="3">HNH endonuclease</fullName>
    </recommendedName>
</protein>
<reference evidence="2" key="1">
    <citation type="submission" date="2016-11" db="EMBL/GenBank/DDBJ databases">
        <authorList>
            <person name="Varghese N."/>
            <person name="Submissions S."/>
        </authorList>
    </citation>
    <scope>NUCLEOTIDE SEQUENCE [LARGE SCALE GENOMIC DNA]</scope>
    <source>
        <strain evidence="2">Sac-22</strain>
    </source>
</reference>
<dbReference type="AlphaFoldDB" id="A0A1M7RET8"/>
<sequence>MGAPLVERFGTQQASKDITLPPVPERLRGDGIEIDFDDIDVQDDKTLGYKGYRVVVYIRDQPSYGRGRDSLPKFHLTYCSTLQKMKRMNRWERYVVNHRDDGKFKLNVTDQGITKTVRLNVCQWCLGQIGWKGFQNESDRSTRLQLVENFSLAEFFDRYPRDLMAVRPEHTSDTAPTNDYVKNWSEISARTKKTRGYKCEGCNAKFVDADSRFLDTHHRNGLKYDNADSNLEVLCIGCHAEEPMHAHMKTDSRYREYIARLPVK</sequence>
<evidence type="ECO:0000313" key="2">
    <source>
        <dbReference type="Proteomes" id="UP000184339"/>
    </source>
</evidence>
<dbReference type="Proteomes" id="UP000184339">
    <property type="component" value="Unassembled WGS sequence"/>
</dbReference>
<gene>
    <name evidence="1" type="ORF">SAMN05192549_12713</name>
</gene>
<name>A0A1M7RET8_9BURK</name>
<proteinExistence type="predicted"/>
<evidence type="ECO:0008006" key="3">
    <source>
        <dbReference type="Google" id="ProtNLM"/>
    </source>
</evidence>